<dbReference type="EMBL" id="JAIWYP010000005">
    <property type="protein sequence ID" value="KAH3822009.1"/>
    <property type="molecule type" value="Genomic_DNA"/>
</dbReference>
<evidence type="ECO:0000313" key="2">
    <source>
        <dbReference type="Proteomes" id="UP000828390"/>
    </source>
</evidence>
<proteinExistence type="predicted"/>
<sequence length="255" mass="28707">MLRPSTQRIVNIVSIGGRGKHVDRVSWKSCRQSFFRCCSTCLPDNIIKYCFVTMEMIKFGATVLLFVCVTGNVDALLRNRHVVKRGAVPPSPTPHTDVTSTWPYGFMEFVSLWAKCRELELVTSTDASEATGGANWSDMGTIGLVCTDLFVAMKDMKTDLKPEAEGTVMAEFNDIFPLFQCTNLQIYREETMAVLKHDADAINDDPFLSMTARLAEMCDSVFKAYADQKKGNRPQKRFWLIDWFKNAMNAVGLGR</sequence>
<gene>
    <name evidence="1" type="ORF">DPMN_123778</name>
</gene>
<reference evidence="1" key="1">
    <citation type="journal article" date="2019" name="bioRxiv">
        <title>The Genome of the Zebra Mussel, Dreissena polymorpha: A Resource for Invasive Species Research.</title>
        <authorList>
            <person name="McCartney M.A."/>
            <person name="Auch B."/>
            <person name="Kono T."/>
            <person name="Mallez S."/>
            <person name="Zhang Y."/>
            <person name="Obille A."/>
            <person name="Becker A."/>
            <person name="Abrahante J.E."/>
            <person name="Garbe J."/>
            <person name="Badalamenti J.P."/>
            <person name="Herman A."/>
            <person name="Mangelson H."/>
            <person name="Liachko I."/>
            <person name="Sullivan S."/>
            <person name="Sone E.D."/>
            <person name="Koren S."/>
            <person name="Silverstein K.A.T."/>
            <person name="Beckman K.B."/>
            <person name="Gohl D.M."/>
        </authorList>
    </citation>
    <scope>NUCLEOTIDE SEQUENCE</scope>
    <source>
        <strain evidence="1">Duluth1</strain>
        <tissue evidence="1">Whole animal</tissue>
    </source>
</reference>
<comment type="caution">
    <text evidence="1">The sequence shown here is derived from an EMBL/GenBank/DDBJ whole genome shotgun (WGS) entry which is preliminary data.</text>
</comment>
<protein>
    <submittedName>
        <fullName evidence="1">Uncharacterized protein</fullName>
    </submittedName>
</protein>
<dbReference type="Proteomes" id="UP000828390">
    <property type="component" value="Unassembled WGS sequence"/>
</dbReference>
<accession>A0A9D4GRJ1</accession>
<dbReference type="AlphaFoldDB" id="A0A9D4GRJ1"/>
<evidence type="ECO:0000313" key="1">
    <source>
        <dbReference type="EMBL" id="KAH3822009.1"/>
    </source>
</evidence>
<reference evidence="1" key="2">
    <citation type="submission" date="2020-11" db="EMBL/GenBank/DDBJ databases">
        <authorList>
            <person name="McCartney M.A."/>
            <person name="Auch B."/>
            <person name="Kono T."/>
            <person name="Mallez S."/>
            <person name="Becker A."/>
            <person name="Gohl D.M."/>
            <person name="Silverstein K.A.T."/>
            <person name="Koren S."/>
            <person name="Bechman K.B."/>
            <person name="Herman A."/>
            <person name="Abrahante J.E."/>
            <person name="Garbe J."/>
        </authorList>
    </citation>
    <scope>NUCLEOTIDE SEQUENCE</scope>
    <source>
        <strain evidence="1">Duluth1</strain>
        <tissue evidence="1">Whole animal</tissue>
    </source>
</reference>
<keyword evidence="2" id="KW-1185">Reference proteome</keyword>
<name>A0A9D4GRJ1_DREPO</name>
<organism evidence="1 2">
    <name type="scientific">Dreissena polymorpha</name>
    <name type="common">Zebra mussel</name>
    <name type="synonym">Mytilus polymorpha</name>
    <dbReference type="NCBI Taxonomy" id="45954"/>
    <lineage>
        <taxon>Eukaryota</taxon>
        <taxon>Metazoa</taxon>
        <taxon>Spiralia</taxon>
        <taxon>Lophotrochozoa</taxon>
        <taxon>Mollusca</taxon>
        <taxon>Bivalvia</taxon>
        <taxon>Autobranchia</taxon>
        <taxon>Heteroconchia</taxon>
        <taxon>Euheterodonta</taxon>
        <taxon>Imparidentia</taxon>
        <taxon>Neoheterodontei</taxon>
        <taxon>Myida</taxon>
        <taxon>Dreissenoidea</taxon>
        <taxon>Dreissenidae</taxon>
        <taxon>Dreissena</taxon>
    </lineage>
</organism>